<keyword evidence="6 7" id="KW-0472">Membrane</keyword>
<evidence type="ECO:0000313" key="10">
    <source>
        <dbReference type="Proteomes" id="UP001597493"/>
    </source>
</evidence>
<keyword evidence="3 7" id="KW-0808">Transferase</keyword>
<protein>
    <recommendedName>
        <fullName evidence="7">Phosphatidylglycerol--prolipoprotein diacylglyceryl transferase</fullName>
        <ecNumber evidence="7">2.5.1.145</ecNumber>
    </recommendedName>
</protein>
<evidence type="ECO:0000256" key="5">
    <source>
        <dbReference type="ARBA" id="ARBA00022989"/>
    </source>
</evidence>
<reference evidence="10" key="1">
    <citation type="journal article" date="2019" name="Int. J. Syst. Evol. Microbiol.">
        <title>The Global Catalogue of Microorganisms (GCM) 10K type strain sequencing project: providing services to taxonomists for standard genome sequencing and annotation.</title>
        <authorList>
            <consortium name="The Broad Institute Genomics Platform"/>
            <consortium name="The Broad Institute Genome Sequencing Center for Infectious Disease"/>
            <person name="Wu L."/>
            <person name="Ma J."/>
        </authorList>
    </citation>
    <scope>NUCLEOTIDE SEQUENCE [LARGE SCALE GENOMIC DNA]</scope>
    <source>
        <strain evidence="10">TISTR 1827</strain>
    </source>
</reference>
<evidence type="ECO:0000256" key="6">
    <source>
        <dbReference type="ARBA" id="ARBA00023136"/>
    </source>
</evidence>
<evidence type="ECO:0000256" key="7">
    <source>
        <dbReference type="HAMAP-Rule" id="MF_01147"/>
    </source>
</evidence>
<dbReference type="RefSeq" id="WP_379278927.1">
    <property type="nucleotide sequence ID" value="NZ_JBHUGT010000043.1"/>
</dbReference>
<comment type="subcellular location">
    <subcellularLocation>
        <location evidence="7">Cell membrane</location>
        <topology evidence="7">Multi-pass membrane protein</topology>
    </subcellularLocation>
</comment>
<comment type="catalytic activity">
    <reaction evidence="7">
        <text>L-cysteinyl-[prolipoprotein] + a 1,2-diacyl-sn-glycero-3-phospho-(1'-sn-glycerol) = an S-1,2-diacyl-sn-glyceryl-L-cysteinyl-[prolipoprotein] + sn-glycerol 1-phosphate + H(+)</text>
        <dbReference type="Rhea" id="RHEA:56712"/>
        <dbReference type="Rhea" id="RHEA-COMP:14679"/>
        <dbReference type="Rhea" id="RHEA-COMP:14680"/>
        <dbReference type="ChEBI" id="CHEBI:15378"/>
        <dbReference type="ChEBI" id="CHEBI:29950"/>
        <dbReference type="ChEBI" id="CHEBI:57685"/>
        <dbReference type="ChEBI" id="CHEBI:64716"/>
        <dbReference type="ChEBI" id="CHEBI:140658"/>
        <dbReference type="EC" id="2.5.1.145"/>
    </reaction>
</comment>
<dbReference type="NCBIfam" id="TIGR00544">
    <property type="entry name" value="lgt"/>
    <property type="match status" value="1"/>
</dbReference>
<dbReference type="PROSITE" id="PS01311">
    <property type="entry name" value="LGT"/>
    <property type="match status" value="1"/>
</dbReference>
<keyword evidence="2 7" id="KW-1003">Cell membrane</keyword>
<comment type="function">
    <text evidence="7">Catalyzes the transfer of the diacylglyceryl group from phosphatidylglycerol to the sulfhydryl group of the N-terminal cysteine of a prolipoprotein, the first step in the formation of mature lipoproteins.</text>
</comment>
<comment type="caution">
    <text evidence="9">The sequence shown here is derived from an EMBL/GenBank/DDBJ whole genome shotgun (WGS) entry which is preliminary data.</text>
</comment>
<dbReference type="EMBL" id="JBHUMY010000040">
    <property type="protein sequence ID" value="MFD2663254.1"/>
    <property type="molecule type" value="Genomic_DNA"/>
</dbReference>
<feature type="region of interest" description="Disordered" evidence="8">
    <location>
        <begin position="304"/>
        <end position="327"/>
    </location>
</feature>
<keyword evidence="10" id="KW-1185">Reference proteome</keyword>
<evidence type="ECO:0000256" key="1">
    <source>
        <dbReference type="ARBA" id="ARBA00007150"/>
    </source>
</evidence>
<feature type="transmembrane region" description="Helical" evidence="7">
    <location>
        <begin position="50"/>
        <end position="73"/>
    </location>
</feature>
<dbReference type="Proteomes" id="UP001597493">
    <property type="component" value="Unassembled WGS sequence"/>
</dbReference>
<dbReference type="PANTHER" id="PTHR30589:SF0">
    <property type="entry name" value="PHOSPHATIDYLGLYCEROL--PROLIPOPROTEIN DIACYLGLYCERYL TRANSFERASE"/>
    <property type="match status" value="1"/>
</dbReference>
<dbReference type="PANTHER" id="PTHR30589">
    <property type="entry name" value="PROLIPOPROTEIN DIACYLGLYCERYL TRANSFERASE"/>
    <property type="match status" value="1"/>
</dbReference>
<feature type="transmembrane region" description="Helical" evidence="7">
    <location>
        <begin position="93"/>
        <end position="110"/>
    </location>
</feature>
<feature type="transmembrane region" description="Helical" evidence="7">
    <location>
        <begin position="20"/>
        <end position="38"/>
    </location>
</feature>
<dbReference type="EC" id="2.5.1.145" evidence="7"/>
<feature type="binding site" evidence="7">
    <location>
        <position position="136"/>
    </location>
    <ligand>
        <name>a 1,2-diacyl-sn-glycero-3-phospho-(1'-sn-glycerol)</name>
        <dbReference type="ChEBI" id="CHEBI:64716"/>
    </ligand>
</feature>
<name>A0ABW5R3K8_9BACL</name>
<sequence length="327" mass="36628">MNFPFLIDPVAFSFGALEVRWYGIILGTAALVGLLLAVQEGKRFGIKPDFFMDLLLLGVPSAIIGARIYYVAFTWDEYKNNLGAIFKIWEGGIAIYGALIGAFICGILYFRYKGYNFWRIADICAPSLIAGQMIGRWGNFMNQEAYGGPVEESFLRDTLHLPGFIVNQMNVNGVFHHPTFLYESLWNLVGLILLLVIRRQKFLRAGELLAGYFIWYSIGRFFIEALRTDSLAYQGPAWLESLINALWSPMTVLFEQGYLDPAYGNIRISQLLALFLVIIGIVFIVVRRVNGWANVRYSDPIVSTKEAGQDGGSANASADKTAKTEQP</sequence>
<keyword evidence="5 7" id="KW-1133">Transmembrane helix</keyword>
<organism evidence="9 10">
    <name type="scientific">Paenibacillus thailandensis</name>
    <dbReference type="NCBI Taxonomy" id="393250"/>
    <lineage>
        <taxon>Bacteria</taxon>
        <taxon>Bacillati</taxon>
        <taxon>Bacillota</taxon>
        <taxon>Bacilli</taxon>
        <taxon>Bacillales</taxon>
        <taxon>Paenibacillaceae</taxon>
        <taxon>Paenibacillus</taxon>
    </lineage>
</organism>
<dbReference type="HAMAP" id="MF_01147">
    <property type="entry name" value="Lgt"/>
    <property type="match status" value="1"/>
</dbReference>
<comment type="pathway">
    <text evidence="7">Protein modification; lipoprotein biosynthesis (diacylglyceryl transfer).</text>
</comment>
<feature type="transmembrane region" description="Helical" evidence="7">
    <location>
        <begin position="209"/>
        <end position="226"/>
    </location>
</feature>
<evidence type="ECO:0000256" key="2">
    <source>
        <dbReference type="ARBA" id="ARBA00022475"/>
    </source>
</evidence>
<keyword evidence="4 7" id="KW-0812">Transmembrane</keyword>
<dbReference type="GO" id="GO:0008961">
    <property type="term" value="F:phosphatidylglycerol-prolipoprotein diacylglyceryl transferase activity"/>
    <property type="evidence" value="ECO:0007669"/>
    <property type="project" value="UniProtKB-EC"/>
</dbReference>
<dbReference type="InterPro" id="IPR001640">
    <property type="entry name" value="Lgt"/>
</dbReference>
<gene>
    <name evidence="7 9" type="primary">lgt</name>
    <name evidence="9" type="ORF">ACFSW5_23710</name>
</gene>
<comment type="similarity">
    <text evidence="1 7">Belongs to the Lgt family.</text>
</comment>
<dbReference type="Pfam" id="PF01790">
    <property type="entry name" value="LGT"/>
    <property type="match status" value="1"/>
</dbReference>
<evidence type="ECO:0000256" key="8">
    <source>
        <dbReference type="SAM" id="MobiDB-lite"/>
    </source>
</evidence>
<feature type="transmembrane region" description="Helical" evidence="7">
    <location>
        <begin position="268"/>
        <end position="286"/>
    </location>
</feature>
<evidence type="ECO:0000256" key="3">
    <source>
        <dbReference type="ARBA" id="ARBA00022679"/>
    </source>
</evidence>
<accession>A0ABW5R3K8</accession>
<evidence type="ECO:0000256" key="4">
    <source>
        <dbReference type="ARBA" id="ARBA00022692"/>
    </source>
</evidence>
<evidence type="ECO:0000313" key="9">
    <source>
        <dbReference type="EMBL" id="MFD2663254.1"/>
    </source>
</evidence>
<proteinExistence type="inferred from homology"/>